<name>A0A847VD22_9BACT</name>
<organism evidence="1 2">
    <name type="scientific">Candidatus Dojkabacteria bacterium</name>
    <dbReference type="NCBI Taxonomy" id="2099670"/>
    <lineage>
        <taxon>Bacteria</taxon>
        <taxon>Candidatus Dojkabacteria</taxon>
    </lineage>
</organism>
<accession>A0A847VD22</accession>
<protein>
    <submittedName>
        <fullName evidence="1">Uncharacterized protein</fullName>
    </submittedName>
</protein>
<reference evidence="1 2" key="1">
    <citation type="journal article" date="2020" name="Biotechnol. Biofuels">
        <title>New insights from the biogas microbiome by comprehensive genome-resolved metagenomics of nearly 1600 species originating from multiple anaerobic digesters.</title>
        <authorList>
            <person name="Campanaro S."/>
            <person name="Treu L."/>
            <person name="Rodriguez-R L.M."/>
            <person name="Kovalovszki A."/>
            <person name="Ziels R.M."/>
            <person name="Maus I."/>
            <person name="Zhu X."/>
            <person name="Kougias P.G."/>
            <person name="Basile A."/>
            <person name="Luo G."/>
            <person name="Schluter A."/>
            <person name="Konstantinidis K.T."/>
            <person name="Angelidaki I."/>
        </authorList>
    </citation>
    <scope>NUCLEOTIDE SEQUENCE [LARGE SCALE GENOMIC DNA]</scope>
    <source>
        <strain evidence="1">AS19jrsBPTG_9</strain>
    </source>
</reference>
<evidence type="ECO:0000313" key="1">
    <source>
        <dbReference type="EMBL" id="NLZ24342.1"/>
    </source>
</evidence>
<sequence length="161" mass="19044">VLLSSVSIGVSILFSYTQGQIYGYMNWGKNRSVEEVSKIVPPEGRYWINNDTNQYLLSVYTGETYAPVEWKWNLDEWIPRRQNLKSLGEKRSFVFPVSSLDEFRSNLEEYGMGVIVFMESTIKNSYYPNQEYLDIFLEQDWIELEQRYTLQGVNIYIFNVK</sequence>
<feature type="non-terminal residue" evidence="1">
    <location>
        <position position="1"/>
    </location>
</feature>
<comment type="caution">
    <text evidence="1">The sequence shown here is derived from an EMBL/GenBank/DDBJ whole genome shotgun (WGS) entry which is preliminary data.</text>
</comment>
<gene>
    <name evidence="1" type="ORF">GX888_01140</name>
</gene>
<dbReference type="Proteomes" id="UP000564033">
    <property type="component" value="Unassembled WGS sequence"/>
</dbReference>
<dbReference type="AlphaFoldDB" id="A0A847VD22"/>
<dbReference type="EMBL" id="JAAZIL010000031">
    <property type="protein sequence ID" value="NLZ24342.1"/>
    <property type="molecule type" value="Genomic_DNA"/>
</dbReference>
<proteinExistence type="predicted"/>
<evidence type="ECO:0000313" key="2">
    <source>
        <dbReference type="Proteomes" id="UP000564033"/>
    </source>
</evidence>